<sequence>MNFFSPFHYVTISPWPLMMALSLSILMLNSLMFINEMNFMPMMLSMILILLIMYQWWRDVIRESTYQGMHTITVVTGLKFGMLMFITSELMFFLSFFWTFFHLMLSPSIEVGSLCPPFMILTFNPFNIPLLNTLILLSSGVTITLCHHLILQNKLKSSLLMIKLTLLLGMVFSMLQLLEYKDSFFTINDSMYGSIFFITTGFHGLHVLIGSTFILVTMIRLKTPHFTSFHHFGFEGCSWYWHFVDVIWLFLYIFMYWMIY</sequence>
<dbReference type="Pfam" id="PF00510">
    <property type="entry name" value="COX3"/>
    <property type="match status" value="1"/>
</dbReference>
<evidence type="ECO:0000256" key="5">
    <source>
        <dbReference type="ARBA" id="ARBA00022967"/>
    </source>
</evidence>
<feature type="transmembrane region" description="Helical" evidence="9">
    <location>
        <begin position="239"/>
        <end position="259"/>
    </location>
</feature>
<dbReference type="CDD" id="cd01665">
    <property type="entry name" value="Cyt_c_Oxidase_III"/>
    <property type="match status" value="1"/>
</dbReference>
<dbReference type="EMBL" id="MG822749">
    <property type="protein sequence ID" value="AXK15295.1"/>
    <property type="molecule type" value="Genomic_DNA"/>
</dbReference>
<dbReference type="InterPro" id="IPR024791">
    <property type="entry name" value="Cyt_c/ubiquinol_Oxase_su3"/>
</dbReference>
<organism evidence="11">
    <name type="scientific">Zele chlorophthalmus</name>
    <name type="common">Braconid wasp</name>
    <name type="synonym">Bracon chlorophthalmus</name>
    <dbReference type="NCBI Taxonomy" id="1080924"/>
    <lineage>
        <taxon>Eukaryota</taxon>
        <taxon>Metazoa</taxon>
        <taxon>Ecdysozoa</taxon>
        <taxon>Arthropoda</taxon>
        <taxon>Hexapoda</taxon>
        <taxon>Insecta</taxon>
        <taxon>Pterygota</taxon>
        <taxon>Neoptera</taxon>
        <taxon>Endopterygota</taxon>
        <taxon>Hymenoptera</taxon>
        <taxon>Apocrita</taxon>
        <taxon>Ichneumonoidea</taxon>
        <taxon>Braconidae</taxon>
        <taxon>Zeleinae</taxon>
        <taxon>Zele</taxon>
    </lineage>
</organism>
<dbReference type="InterPro" id="IPR013833">
    <property type="entry name" value="Cyt_c_oxidase_su3_a-hlx"/>
</dbReference>
<dbReference type="RefSeq" id="YP_009512903.1">
    <property type="nucleotide sequence ID" value="NC_039181.1"/>
</dbReference>
<dbReference type="InterPro" id="IPR000298">
    <property type="entry name" value="Cyt_c_oxidase-like_su3"/>
</dbReference>
<feature type="transmembrane region" description="Helical" evidence="9">
    <location>
        <begin position="195"/>
        <end position="219"/>
    </location>
</feature>
<feature type="transmembrane region" description="Helical" evidence="9">
    <location>
        <begin position="12"/>
        <end position="33"/>
    </location>
</feature>
<keyword evidence="6 9" id="KW-1133">Transmembrane helix</keyword>
<feature type="transmembrane region" description="Helical" evidence="9">
    <location>
        <begin position="78"/>
        <end position="101"/>
    </location>
</feature>
<dbReference type="GeneID" id="37626426"/>
<dbReference type="GO" id="GO:0006123">
    <property type="term" value="P:mitochondrial electron transport, cytochrome c to oxygen"/>
    <property type="evidence" value="ECO:0007669"/>
    <property type="project" value="TreeGrafter"/>
</dbReference>
<comment type="function">
    <text evidence="8">Component of the cytochrome c oxidase, the last enzyme in the mitochondrial electron transport chain which drives oxidative phosphorylation. The respiratory chain contains 3 multisubunit complexes succinate dehydrogenase (complex II, CII), ubiquinol-cytochrome c oxidoreductase (cytochrome b-c1 complex, complex III, CIII) and cytochrome c oxidase (complex IV, CIV), that cooperate to transfer electrons derived from NADH and succinate to molecular oxygen, creating an electrochemical gradient over the inner membrane that drives transmembrane transport and the ATP synthase. Cytochrome c oxidase is the component of the respiratory chain that catalyzes the reduction of oxygen to water. Electrons originating from reduced cytochrome c in the intermembrane space (IMS) are transferred via the dinuclear copper A center (CU(A)) of subunit 2 and heme A of subunit 1 to the active site in subunit 1, a binuclear center (BNC) formed by heme A3 and copper B (CU(B)). The BNC reduces molecular oxygen to 2 water molecules using 4 electrons from cytochrome c in the IMS and 4 protons from the mitochondrial matrix.</text>
</comment>
<name>A0A345X0Q3_ZELCH</name>
<dbReference type="AlphaFoldDB" id="A0A345X0Q3"/>
<dbReference type="InterPro" id="IPR035973">
    <property type="entry name" value="Cyt_c_oxidase_su3-like_sf"/>
</dbReference>
<evidence type="ECO:0000256" key="2">
    <source>
        <dbReference type="ARBA" id="ARBA00010581"/>
    </source>
</evidence>
<feature type="transmembrane region" description="Helical" evidence="9">
    <location>
        <begin position="126"/>
        <end position="146"/>
    </location>
</feature>
<comment type="similarity">
    <text evidence="2 8">Belongs to the cytochrome c oxidase subunit 3 family.</text>
</comment>
<evidence type="ECO:0000256" key="4">
    <source>
        <dbReference type="ARBA" id="ARBA00022692"/>
    </source>
</evidence>
<evidence type="ECO:0000313" key="11">
    <source>
        <dbReference type="EMBL" id="AXK15295.1"/>
    </source>
</evidence>
<evidence type="ECO:0000256" key="6">
    <source>
        <dbReference type="ARBA" id="ARBA00022989"/>
    </source>
</evidence>
<dbReference type="PANTHER" id="PTHR11403">
    <property type="entry name" value="CYTOCHROME C OXIDASE SUBUNIT III"/>
    <property type="match status" value="1"/>
</dbReference>
<evidence type="ECO:0000256" key="7">
    <source>
        <dbReference type="ARBA" id="ARBA00023136"/>
    </source>
</evidence>
<dbReference type="PROSITE" id="PS50253">
    <property type="entry name" value="COX3"/>
    <property type="match status" value="1"/>
</dbReference>
<dbReference type="InterPro" id="IPR033945">
    <property type="entry name" value="Cyt_c_oxase_su3_dom"/>
</dbReference>
<evidence type="ECO:0000256" key="9">
    <source>
        <dbReference type="SAM" id="Phobius"/>
    </source>
</evidence>
<evidence type="ECO:0000256" key="3">
    <source>
        <dbReference type="ARBA" id="ARBA00015944"/>
    </source>
</evidence>
<comment type="subcellular location">
    <subcellularLocation>
        <location evidence="1">Membrane</location>
        <topology evidence="1">Multi-pass membrane protein</topology>
    </subcellularLocation>
</comment>
<reference evidence="11" key="1">
    <citation type="submission" date="2018-01" db="EMBL/GenBank/DDBJ databases">
        <title>Mitochondrial Genomes of Zele cholophthalmus.</title>
        <authorList>
            <person name="Xu L."/>
        </authorList>
    </citation>
    <scope>NUCLEOTIDE SEQUENCE</scope>
</reference>
<dbReference type="GO" id="GO:0016020">
    <property type="term" value="C:membrane"/>
    <property type="evidence" value="ECO:0007669"/>
    <property type="project" value="UniProtKB-SubCell"/>
</dbReference>
<feature type="transmembrane region" description="Helical" evidence="9">
    <location>
        <begin position="158"/>
        <end position="175"/>
    </location>
</feature>
<dbReference type="GO" id="GO:0004129">
    <property type="term" value="F:cytochrome-c oxidase activity"/>
    <property type="evidence" value="ECO:0007669"/>
    <property type="project" value="InterPro"/>
</dbReference>
<dbReference type="SUPFAM" id="SSF81452">
    <property type="entry name" value="Cytochrome c oxidase subunit III-like"/>
    <property type="match status" value="1"/>
</dbReference>
<feature type="domain" description="Heme-copper oxidase subunit III family profile" evidence="10">
    <location>
        <begin position="3"/>
        <end position="260"/>
    </location>
</feature>
<evidence type="ECO:0000259" key="10">
    <source>
        <dbReference type="PROSITE" id="PS50253"/>
    </source>
</evidence>
<protein>
    <recommendedName>
        <fullName evidence="3 8">Cytochrome c oxidase subunit 3</fullName>
    </recommendedName>
</protein>
<keyword evidence="5" id="KW-1278">Translocase</keyword>
<keyword evidence="4 8" id="KW-0812">Transmembrane</keyword>
<feature type="transmembrane region" description="Helical" evidence="9">
    <location>
        <begin position="39"/>
        <end position="57"/>
    </location>
</feature>
<keyword evidence="7 9" id="KW-0472">Membrane</keyword>
<accession>A0A345X0Q3</accession>
<proteinExistence type="inferred from homology"/>
<geneLocation type="mitochondrion" evidence="11"/>
<dbReference type="Gene3D" id="1.20.120.80">
    <property type="entry name" value="Cytochrome c oxidase, subunit III, four-helix bundle"/>
    <property type="match status" value="1"/>
</dbReference>
<gene>
    <name evidence="11" type="primary">cox3</name>
</gene>
<keyword evidence="8 11" id="KW-0496">Mitochondrion</keyword>
<evidence type="ECO:0000256" key="1">
    <source>
        <dbReference type="ARBA" id="ARBA00004141"/>
    </source>
</evidence>
<evidence type="ECO:0000256" key="8">
    <source>
        <dbReference type="RuleBase" id="RU003375"/>
    </source>
</evidence>
<dbReference type="GO" id="GO:0005739">
    <property type="term" value="C:mitochondrion"/>
    <property type="evidence" value="ECO:0007669"/>
    <property type="project" value="TreeGrafter"/>
</dbReference>
<dbReference type="PANTHER" id="PTHR11403:SF7">
    <property type="entry name" value="CYTOCHROME C OXIDASE SUBUNIT 3"/>
    <property type="match status" value="1"/>
</dbReference>
<dbReference type="Gene3D" id="1.10.287.70">
    <property type="match status" value="1"/>
</dbReference>